<dbReference type="AlphaFoldDB" id="A0A934UMT6"/>
<evidence type="ECO:0000313" key="1">
    <source>
        <dbReference type="EMBL" id="MBK0379360.1"/>
    </source>
</evidence>
<reference evidence="1" key="1">
    <citation type="submission" date="2020-12" db="EMBL/GenBank/DDBJ databases">
        <title>Bacterial novel species Mucilaginibacter sp. SD-g isolated from soil.</title>
        <authorList>
            <person name="Jung H.-Y."/>
        </authorList>
    </citation>
    <scope>NUCLEOTIDE SEQUENCE</scope>
    <source>
        <strain evidence="1">SD-g</strain>
    </source>
</reference>
<protein>
    <recommendedName>
        <fullName evidence="3">DUF3276 family protein</fullName>
    </recommendedName>
</protein>
<name>A0A934UMT6_9SPHI</name>
<sequence>MEMIQKRRLDWEMFGEEGRLYYIDLMQGRNKKPYLQITRSDYKAKEKYERSTVIFFERDFEFLIEALSMVLTRYTHGEGRPA</sequence>
<evidence type="ECO:0008006" key="3">
    <source>
        <dbReference type="Google" id="ProtNLM"/>
    </source>
</evidence>
<evidence type="ECO:0000313" key="2">
    <source>
        <dbReference type="Proteomes" id="UP000613193"/>
    </source>
</evidence>
<keyword evidence="2" id="KW-1185">Reference proteome</keyword>
<dbReference type="RefSeq" id="WP_200065793.1">
    <property type="nucleotide sequence ID" value="NZ_JAEHFW010000001.1"/>
</dbReference>
<dbReference type="Proteomes" id="UP000613193">
    <property type="component" value="Unassembled WGS sequence"/>
</dbReference>
<organism evidence="1 2">
    <name type="scientific">Mucilaginibacter segetis</name>
    <dbReference type="NCBI Taxonomy" id="2793071"/>
    <lineage>
        <taxon>Bacteria</taxon>
        <taxon>Pseudomonadati</taxon>
        <taxon>Bacteroidota</taxon>
        <taxon>Sphingobacteriia</taxon>
        <taxon>Sphingobacteriales</taxon>
        <taxon>Sphingobacteriaceae</taxon>
        <taxon>Mucilaginibacter</taxon>
    </lineage>
</organism>
<dbReference type="EMBL" id="JAEHFW010000001">
    <property type="protein sequence ID" value="MBK0379360.1"/>
    <property type="molecule type" value="Genomic_DNA"/>
</dbReference>
<dbReference type="Gene3D" id="3.10.450.700">
    <property type="match status" value="1"/>
</dbReference>
<proteinExistence type="predicted"/>
<comment type="caution">
    <text evidence="1">The sequence shown here is derived from an EMBL/GenBank/DDBJ whole genome shotgun (WGS) entry which is preliminary data.</text>
</comment>
<gene>
    <name evidence="1" type="ORF">I5M19_08585</name>
</gene>
<accession>A0A934UMT6</accession>